<gene>
    <name evidence="2" type="ORF">A2494_00865</name>
</gene>
<evidence type="ECO:0000313" key="2">
    <source>
        <dbReference type="EMBL" id="OGZ20807.1"/>
    </source>
</evidence>
<dbReference type="InterPro" id="IPR001173">
    <property type="entry name" value="Glyco_trans_2-like"/>
</dbReference>
<evidence type="ECO:0000259" key="1">
    <source>
        <dbReference type="Pfam" id="PF00535"/>
    </source>
</evidence>
<dbReference type="PANTHER" id="PTHR10859">
    <property type="entry name" value="GLYCOSYL TRANSFERASE"/>
    <property type="match status" value="1"/>
</dbReference>
<name>A0A1G2E4K1_9BACT</name>
<sequence length="250" mass="27818">MKCSLIIPAYNEALVIAPTVRSLVDTFSKQVDFDWEIIVVDNASTDDTRKEVEDIAHTQVHVISLTQKGKGNAIRAGFTKAEGEFVGFTDADLSVAPSEILQAFLSMMSGDSDILIGSRTHKESTLPGREWWRTGSSSVFNMLAVAIVGVRTSDTQCPLKVMSAPGLRVMLATQEPTWFFDLEFLALCESLHLRIKEVPVTWNEHRYPTRKSKLSTFRDGVRSVGAMFRIRKNLPAQLTVLANISKVERS</sequence>
<protein>
    <recommendedName>
        <fullName evidence="1">Glycosyltransferase 2-like domain-containing protein</fullName>
    </recommendedName>
</protein>
<dbReference type="PANTHER" id="PTHR10859:SF91">
    <property type="entry name" value="DOLICHYL-PHOSPHATE BETA-GLUCOSYLTRANSFERASE"/>
    <property type="match status" value="1"/>
</dbReference>
<dbReference type="GO" id="GO:0006487">
    <property type="term" value="P:protein N-linked glycosylation"/>
    <property type="evidence" value="ECO:0007669"/>
    <property type="project" value="TreeGrafter"/>
</dbReference>
<accession>A0A1G2E4K1</accession>
<dbReference type="Proteomes" id="UP000178106">
    <property type="component" value="Unassembled WGS sequence"/>
</dbReference>
<proteinExistence type="predicted"/>
<dbReference type="Gene3D" id="3.90.550.10">
    <property type="entry name" value="Spore Coat Polysaccharide Biosynthesis Protein SpsA, Chain A"/>
    <property type="match status" value="1"/>
</dbReference>
<organism evidence="2 3">
    <name type="scientific">Candidatus Lloydbacteria bacterium RIFOXYC12_FULL_46_25</name>
    <dbReference type="NCBI Taxonomy" id="1798670"/>
    <lineage>
        <taxon>Bacteria</taxon>
        <taxon>Candidatus Lloydiibacteriota</taxon>
    </lineage>
</organism>
<reference evidence="2 3" key="1">
    <citation type="journal article" date="2016" name="Nat. Commun.">
        <title>Thousands of microbial genomes shed light on interconnected biogeochemical processes in an aquifer system.</title>
        <authorList>
            <person name="Anantharaman K."/>
            <person name="Brown C.T."/>
            <person name="Hug L.A."/>
            <person name="Sharon I."/>
            <person name="Castelle C.J."/>
            <person name="Probst A.J."/>
            <person name="Thomas B.C."/>
            <person name="Singh A."/>
            <person name="Wilkins M.J."/>
            <person name="Karaoz U."/>
            <person name="Brodie E.L."/>
            <person name="Williams K.H."/>
            <person name="Hubbard S.S."/>
            <person name="Banfield J.F."/>
        </authorList>
    </citation>
    <scope>NUCLEOTIDE SEQUENCE [LARGE SCALE GENOMIC DNA]</scope>
</reference>
<dbReference type="InterPro" id="IPR029044">
    <property type="entry name" value="Nucleotide-diphossugar_trans"/>
</dbReference>
<dbReference type="AlphaFoldDB" id="A0A1G2E4K1"/>
<feature type="domain" description="Glycosyltransferase 2-like" evidence="1">
    <location>
        <begin position="4"/>
        <end position="126"/>
    </location>
</feature>
<dbReference type="EMBL" id="MHLU01000005">
    <property type="protein sequence ID" value="OGZ20807.1"/>
    <property type="molecule type" value="Genomic_DNA"/>
</dbReference>
<dbReference type="SUPFAM" id="SSF53448">
    <property type="entry name" value="Nucleotide-diphospho-sugar transferases"/>
    <property type="match status" value="1"/>
</dbReference>
<evidence type="ECO:0000313" key="3">
    <source>
        <dbReference type="Proteomes" id="UP000178106"/>
    </source>
</evidence>
<dbReference type="Pfam" id="PF00535">
    <property type="entry name" value="Glycos_transf_2"/>
    <property type="match status" value="1"/>
</dbReference>
<comment type="caution">
    <text evidence="2">The sequence shown here is derived from an EMBL/GenBank/DDBJ whole genome shotgun (WGS) entry which is preliminary data.</text>
</comment>